<proteinExistence type="predicted"/>
<evidence type="ECO:0008006" key="3">
    <source>
        <dbReference type="Google" id="ProtNLM"/>
    </source>
</evidence>
<organism evidence="1 2">
    <name type="scientific">Sporosarcina aquimarina</name>
    <dbReference type="NCBI Taxonomy" id="114975"/>
    <lineage>
        <taxon>Bacteria</taxon>
        <taxon>Bacillati</taxon>
        <taxon>Bacillota</taxon>
        <taxon>Bacilli</taxon>
        <taxon>Bacillales</taxon>
        <taxon>Caryophanaceae</taxon>
        <taxon>Sporosarcina</taxon>
    </lineage>
</organism>
<reference evidence="1 2" key="1">
    <citation type="submission" date="2023-06" db="EMBL/GenBank/DDBJ databases">
        <title>Sporosarcina sp. nov., isolated from Korean traditional fermented seafood 'Jeotgal'.</title>
        <authorList>
            <person name="Yang A.-I."/>
            <person name="Shin N.-R."/>
        </authorList>
    </citation>
    <scope>NUCLEOTIDE SEQUENCE [LARGE SCALE GENOMIC DNA]</scope>
    <source>
        <strain evidence="1 2">KCTC3840</strain>
    </source>
</reference>
<dbReference type="Proteomes" id="UP001280629">
    <property type="component" value="Unassembled WGS sequence"/>
</dbReference>
<name>A0ABU4G0F4_9BACL</name>
<keyword evidence="2" id="KW-1185">Reference proteome</keyword>
<dbReference type="RefSeq" id="WP_317935988.1">
    <property type="nucleotide sequence ID" value="NZ_JAUBDH010000005.1"/>
</dbReference>
<evidence type="ECO:0000313" key="2">
    <source>
        <dbReference type="Proteomes" id="UP001280629"/>
    </source>
</evidence>
<accession>A0ABU4G0F4</accession>
<evidence type="ECO:0000313" key="1">
    <source>
        <dbReference type="EMBL" id="MDW0110442.1"/>
    </source>
</evidence>
<comment type="caution">
    <text evidence="1">The sequence shown here is derived from an EMBL/GenBank/DDBJ whole genome shotgun (WGS) entry which is preliminary data.</text>
</comment>
<sequence length="66" mass="7427">MTDRKNVERCVLSLRVARALIEQGFPVVDIATSHKLEGKVVVKFDATAELDAALDKIRAEFRREVT</sequence>
<protein>
    <recommendedName>
        <fullName evidence="3">DUF5659 domain-containing protein</fullName>
    </recommendedName>
</protein>
<gene>
    <name evidence="1" type="ORF">QT716_10380</name>
</gene>
<dbReference type="EMBL" id="JAUBDH010000005">
    <property type="protein sequence ID" value="MDW0110442.1"/>
    <property type="molecule type" value="Genomic_DNA"/>
</dbReference>